<name>A0A369JRA3_HYPMA</name>
<protein>
    <submittedName>
        <fullName evidence="2">Uncharacterized protein</fullName>
    </submittedName>
</protein>
<organism evidence="2 3">
    <name type="scientific">Hypsizygus marmoreus</name>
    <name type="common">White beech mushroom</name>
    <name type="synonym">Agaricus marmoreus</name>
    <dbReference type="NCBI Taxonomy" id="39966"/>
    <lineage>
        <taxon>Eukaryota</taxon>
        <taxon>Fungi</taxon>
        <taxon>Dikarya</taxon>
        <taxon>Basidiomycota</taxon>
        <taxon>Agaricomycotina</taxon>
        <taxon>Agaricomycetes</taxon>
        <taxon>Agaricomycetidae</taxon>
        <taxon>Agaricales</taxon>
        <taxon>Tricholomatineae</taxon>
        <taxon>Lyophyllaceae</taxon>
        <taxon>Hypsizygus</taxon>
    </lineage>
</organism>
<keyword evidence="3" id="KW-1185">Reference proteome</keyword>
<evidence type="ECO:0000313" key="3">
    <source>
        <dbReference type="Proteomes" id="UP000076154"/>
    </source>
</evidence>
<keyword evidence="1" id="KW-0812">Transmembrane</keyword>
<dbReference type="AlphaFoldDB" id="A0A369JRA3"/>
<reference evidence="2" key="1">
    <citation type="submission" date="2018-04" db="EMBL/GenBank/DDBJ databases">
        <title>Whole genome sequencing of Hypsizygus marmoreus.</title>
        <authorList>
            <person name="Choi I.-G."/>
            <person name="Min B."/>
            <person name="Kim J.-G."/>
            <person name="Kim S."/>
            <person name="Oh Y.-L."/>
            <person name="Kong W.-S."/>
            <person name="Park H."/>
            <person name="Jeong J."/>
            <person name="Song E.-S."/>
        </authorList>
    </citation>
    <scope>NUCLEOTIDE SEQUENCE [LARGE SCALE GENOMIC DNA]</scope>
    <source>
        <strain evidence="2">51987-8</strain>
    </source>
</reference>
<comment type="caution">
    <text evidence="2">The sequence shown here is derived from an EMBL/GenBank/DDBJ whole genome shotgun (WGS) entry which is preliminary data.</text>
</comment>
<feature type="transmembrane region" description="Helical" evidence="1">
    <location>
        <begin position="26"/>
        <end position="43"/>
    </location>
</feature>
<proteinExistence type="predicted"/>
<evidence type="ECO:0000256" key="1">
    <source>
        <dbReference type="SAM" id="Phobius"/>
    </source>
</evidence>
<sequence>MCCSICAGLSVPDGQAAHELACWGLVGYIAAFCRFGIGLSMFLDNLRSHDSGRPEDSFSMDGGSFTMVQHPRHILGTTRSFNTRNQLMIELLRRHLLDGITEQQFEDDYSYTV</sequence>
<dbReference type="Proteomes" id="UP000076154">
    <property type="component" value="Unassembled WGS sequence"/>
</dbReference>
<accession>A0A369JRA3</accession>
<keyword evidence="1" id="KW-1133">Transmembrane helix</keyword>
<gene>
    <name evidence="2" type="ORF">Hypma_011435</name>
</gene>
<evidence type="ECO:0000313" key="2">
    <source>
        <dbReference type="EMBL" id="RDB21326.1"/>
    </source>
</evidence>
<dbReference type="InParanoid" id="A0A369JRA3"/>
<keyword evidence="1" id="KW-0472">Membrane</keyword>
<dbReference type="EMBL" id="LUEZ02000055">
    <property type="protein sequence ID" value="RDB21326.1"/>
    <property type="molecule type" value="Genomic_DNA"/>
</dbReference>